<keyword evidence="2" id="KW-1185">Reference proteome</keyword>
<evidence type="ECO:0000313" key="2">
    <source>
        <dbReference type="Proteomes" id="UP001604335"/>
    </source>
</evidence>
<proteinExistence type="predicted"/>
<gene>
    <name evidence="1" type="ORF">VPK24_07720</name>
</gene>
<dbReference type="Proteomes" id="UP001604335">
    <property type="component" value="Unassembled WGS sequence"/>
</dbReference>
<accession>A0ABW7C908</accession>
<comment type="caution">
    <text evidence="1">The sequence shown here is derived from an EMBL/GenBank/DDBJ whole genome shotgun (WGS) entry which is preliminary data.</text>
</comment>
<reference evidence="2" key="1">
    <citation type="journal article" date="2024" name="Algal Res.">
        <title>Biochemical, toxicological and genomic investigation of a high-biomass producing Limnothrix strain isolated from Italian shallow drinking water reservoir.</title>
        <authorList>
            <person name="Simonazzi M."/>
            <person name="Shishido T.K."/>
            <person name="Delbaje E."/>
            <person name="Wahlsten M."/>
            <person name="Fewer D.P."/>
            <person name="Sivonen K."/>
            <person name="Pezzolesi L."/>
            <person name="Pistocchi R."/>
        </authorList>
    </citation>
    <scope>NUCLEOTIDE SEQUENCE [LARGE SCALE GENOMIC DNA]</scope>
    <source>
        <strain evidence="2">LRLZ20PSL1</strain>
    </source>
</reference>
<dbReference type="RefSeq" id="WP_393011899.1">
    <property type="nucleotide sequence ID" value="NZ_JAZAQF010000044.1"/>
</dbReference>
<name>A0ABW7C908_9CYAN</name>
<organism evidence="1 2">
    <name type="scientific">Limnothrix redekei LRLZ20PSL1</name>
    <dbReference type="NCBI Taxonomy" id="3112953"/>
    <lineage>
        <taxon>Bacteria</taxon>
        <taxon>Bacillati</taxon>
        <taxon>Cyanobacteriota</taxon>
        <taxon>Cyanophyceae</taxon>
        <taxon>Pseudanabaenales</taxon>
        <taxon>Pseudanabaenaceae</taxon>
        <taxon>Limnothrix</taxon>
    </lineage>
</organism>
<protein>
    <submittedName>
        <fullName evidence="1">Uncharacterized protein</fullName>
    </submittedName>
</protein>
<dbReference type="EMBL" id="JAZAQF010000044">
    <property type="protein sequence ID" value="MFG3817521.1"/>
    <property type="molecule type" value="Genomic_DNA"/>
</dbReference>
<sequence>MGIAKQIRLGKIWVSQPELQLESQPESWVERHGQFTAEFAMDRHAITAFRRWRPEEFLLIICKIFFTTHLTSHIKPVGNIGQVIGQVIEQVIGQVT</sequence>
<evidence type="ECO:0000313" key="1">
    <source>
        <dbReference type="EMBL" id="MFG3817521.1"/>
    </source>
</evidence>